<dbReference type="InterPro" id="IPR029044">
    <property type="entry name" value="Nucleotide-diphossugar_trans"/>
</dbReference>
<dbReference type="Proteomes" id="UP000233654">
    <property type="component" value="Unassembled WGS sequence"/>
</dbReference>
<comment type="caution">
    <text evidence="12">The sequence shown here is derived from an EMBL/GenBank/DDBJ whole genome shotgun (WGS) entry which is preliminary data.</text>
</comment>
<dbReference type="CDD" id="cd04179">
    <property type="entry name" value="DPM_DPG-synthase_like"/>
    <property type="match status" value="1"/>
</dbReference>
<dbReference type="AlphaFoldDB" id="A0A2N3G626"/>
<feature type="domain" description="Glycosyltransferase 2-like" evidence="11">
    <location>
        <begin position="10"/>
        <end position="128"/>
    </location>
</feature>
<protein>
    <recommendedName>
        <fullName evidence="8">Glucosyl-3-phosphoglycerate synthase</fullName>
        <ecNumber evidence="7">2.4.1.266</ecNumber>
    </recommendedName>
</protein>
<comment type="cofactor">
    <cofactor evidence="1">
        <name>Mn(2+)</name>
        <dbReference type="ChEBI" id="CHEBI:29035"/>
    </cofactor>
</comment>
<comment type="catalytic activity">
    <reaction evidence="9">
        <text>(2R)-3-phosphoglycerate + UDP-alpha-D-glucose = (2R)-2-O-(alpha-D-glucopyranosyl)-3-phospho-glycerate + UDP + H(+)</text>
        <dbReference type="Rhea" id="RHEA:31319"/>
        <dbReference type="ChEBI" id="CHEBI:15378"/>
        <dbReference type="ChEBI" id="CHEBI:58223"/>
        <dbReference type="ChEBI" id="CHEBI:58272"/>
        <dbReference type="ChEBI" id="CHEBI:58885"/>
        <dbReference type="ChEBI" id="CHEBI:62600"/>
        <dbReference type="EC" id="2.4.1.266"/>
    </reaction>
    <physiologicalReaction direction="left-to-right" evidence="9">
        <dbReference type="Rhea" id="RHEA:31320"/>
    </physiologicalReaction>
</comment>
<keyword evidence="6" id="KW-0460">Magnesium</keyword>
<evidence type="ECO:0000256" key="2">
    <source>
        <dbReference type="ARBA" id="ARBA00001946"/>
    </source>
</evidence>
<dbReference type="EC" id="2.4.1.266" evidence="7"/>
<evidence type="ECO:0000256" key="8">
    <source>
        <dbReference type="ARBA" id="ARBA00040894"/>
    </source>
</evidence>
<dbReference type="PANTHER" id="PTHR48090:SF10">
    <property type="entry name" value="GLUCOSYL-3-PHOSPHOGLYCERATE SYNTHASE"/>
    <property type="match status" value="1"/>
</dbReference>
<dbReference type="Pfam" id="PF00535">
    <property type="entry name" value="Glycos_transf_2"/>
    <property type="match status" value="1"/>
</dbReference>
<accession>A0A2N3G626</accession>
<evidence type="ECO:0000256" key="7">
    <source>
        <dbReference type="ARBA" id="ARBA00039022"/>
    </source>
</evidence>
<dbReference type="PANTHER" id="PTHR48090">
    <property type="entry name" value="UNDECAPRENYL-PHOSPHATE 4-DEOXY-4-FORMAMIDO-L-ARABINOSE TRANSFERASE-RELATED"/>
    <property type="match status" value="1"/>
</dbReference>
<evidence type="ECO:0000313" key="13">
    <source>
        <dbReference type="Proteomes" id="UP000233654"/>
    </source>
</evidence>
<evidence type="ECO:0000313" key="12">
    <source>
        <dbReference type="EMBL" id="PKQ28166.1"/>
    </source>
</evidence>
<dbReference type="GO" id="GO:0016757">
    <property type="term" value="F:glycosyltransferase activity"/>
    <property type="evidence" value="ECO:0007669"/>
    <property type="project" value="UniProtKB-KW"/>
</dbReference>
<dbReference type="EMBL" id="PHEX01000029">
    <property type="protein sequence ID" value="PKQ28166.1"/>
    <property type="molecule type" value="Genomic_DNA"/>
</dbReference>
<keyword evidence="5 12" id="KW-0808">Transferase</keyword>
<evidence type="ECO:0000256" key="3">
    <source>
        <dbReference type="ARBA" id="ARBA00006739"/>
    </source>
</evidence>
<dbReference type="Gene3D" id="3.90.550.10">
    <property type="entry name" value="Spore Coat Polysaccharide Biosynthesis Protein SpsA, Chain A"/>
    <property type="match status" value="1"/>
</dbReference>
<evidence type="ECO:0000256" key="10">
    <source>
        <dbReference type="ARBA" id="ARBA00048997"/>
    </source>
</evidence>
<evidence type="ECO:0000256" key="5">
    <source>
        <dbReference type="ARBA" id="ARBA00022679"/>
    </source>
</evidence>
<comment type="catalytic activity">
    <reaction evidence="10">
        <text>an NDP-alpha-D-glucose + (2R)-3-phosphoglycerate = (2R)-2-O-(alpha-D-glucopyranosyl)-3-phospho-glycerate + a ribonucleoside 5'-diphosphate + H(+)</text>
        <dbReference type="Rhea" id="RHEA:47244"/>
        <dbReference type="ChEBI" id="CHEBI:15378"/>
        <dbReference type="ChEBI" id="CHEBI:57930"/>
        <dbReference type="ChEBI" id="CHEBI:58272"/>
        <dbReference type="ChEBI" id="CHEBI:62600"/>
        <dbReference type="ChEBI" id="CHEBI:76533"/>
        <dbReference type="EC" id="2.4.1.266"/>
    </reaction>
    <physiologicalReaction direction="left-to-right" evidence="10">
        <dbReference type="Rhea" id="RHEA:47245"/>
    </physiologicalReaction>
</comment>
<evidence type="ECO:0000259" key="11">
    <source>
        <dbReference type="Pfam" id="PF00535"/>
    </source>
</evidence>
<evidence type="ECO:0000256" key="6">
    <source>
        <dbReference type="ARBA" id="ARBA00022842"/>
    </source>
</evidence>
<dbReference type="SUPFAM" id="SSF53448">
    <property type="entry name" value="Nucleotide-diphospho-sugar transferases"/>
    <property type="match status" value="1"/>
</dbReference>
<keyword evidence="4" id="KW-0328">Glycosyltransferase</keyword>
<comment type="cofactor">
    <cofactor evidence="2">
        <name>Mg(2+)</name>
        <dbReference type="ChEBI" id="CHEBI:18420"/>
    </cofactor>
</comment>
<evidence type="ECO:0000256" key="4">
    <source>
        <dbReference type="ARBA" id="ARBA00022676"/>
    </source>
</evidence>
<reference evidence="12 13" key="1">
    <citation type="journal article" date="2017" name="ISME J.">
        <title>Potential for microbial H2 and metal transformations associated with novel bacteria and archaea in deep terrestrial subsurface sediments.</title>
        <authorList>
            <person name="Hernsdorf A.W."/>
            <person name="Amano Y."/>
            <person name="Miyakawa K."/>
            <person name="Ise K."/>
            <person name="Suzuki Y."/>
            <person name="Anantharaman K."/>
            <person name="Probst A."/>
            <person name="Burstein D."/>
            <person name="Thomas B.C."/>
            <person name="Banfield J.F."/>
        </authorList>
    </citation>
    <scope>NUCLEOTIDE SEQUENCE [LARGE SCALE GENOMIC DNA]</scope>
    <source>
        <strain evidence="12">HGW-Actinobacteria-3</strain>
    </source>
</reference>
<dbReference type="InterPro" id="IPR001173">
    <property type="entry name" value="Glyco_trans_2-like"/>
</dbReference>
<evidence type="ECO:0000256" key="1">
    <source>
        <dbReference type="ARBA" id="ARBA00001936"/>
    </source>
</evidence>
<dbReference type="InterPro" id="IPR050256">
    <property type="entry name" value="Glycosyltransferase_2"/>
</dbReference>
<name>A0A2N3G626_9ACTN</name>
<proteinExistence type="inferred from homology"/>
<organism evidence="12 13">
    <name type="scientific">Candidatus Anoxymicrobium japonicum</name>
    <dbReference type="NCBI Taxonomy" id="2013648"/>
    <lineage>
        <taxon>Bacteria</taxon>
        <taxon>Bacillati</taxon>
        <taxon>Actinomycetota</taxon>
        <taxon>Candidatus Geothermincolia</taxon>
        <taxon>Candidatus Geothermincolales</taxon>
        <taxon>Candidatus Anoxymicrobiaceae</taxon>
        <taxon>Candidatus Anoxymicrobium</taxon>
    </lineage>
</organism>
<comment type="similarity">
    <text evidence="3">Belongs to the glycosyltransferase 2 family.</text>
</comment>
<sequence>MFSNVKVVAVVSAYNEEERIGSTVTALLGLDEIERVIVVDDGSTDRSAINAAAAGANLVINGSNLGKGGSLNRVLENLCFDVVLLVDGDLASHAAEAEKLLASVLCGKADLAIAAFPAPAKKGGFGIAQGIARRGVKQLTDLDMRSPISGQRAMTRAVFDAVSPFRPGFGVEVAMTIDAHMAGFRVIEVETSMSHRETARDLEGFMHRGRQFIDIVRALARQAVAALRSAS</sequence>
<gene>
    <name evidence="12" type="ORF">CVT63_04160</name>
</gene>
<evidence type="ECO:0000256" key="9">
    <source>
        <dbReference type="ARBA" id="ARBA00048689"/>
    </source>
</evidence>